<sequence>MKPLDKILELLQDSQWHSLDEIKARVSLPEDKLKKIIRFLEEQEFISEDKNKGEAKIKPLGLTFLELPSEY</sequence>
<name>A0A7G9YXQ9_9EURY</name>
<evidence type="ECO:0000313" key="1">
    <source>
        <dbReference type="EMBL" id="QNO52793.1"/>
    </source>
</evidence>
<accession>A0A7G9YXQ9</accession>
<proteinExistence type="predicted"/>
<protein>
    <submittedName>
        <fullName evidence="1">Uncharacterized protein</fullName>
    </submittedName>
</protein>
<dbReference type="AlphaFoldDB" id="A0A7G9YXQ9"/>
<gene>
    <name evidence="1" type="ORF">HGGDFBBL_00025</name>
</gene>
<dbReference type="SUPFAM" id="SSF46785">
    <property type="entry name" value="Winged helix' DNA-binding domain"/>
    <property type="match status" value="1"/>
</dbReference>
<reference evidence="1" key="1">
    <citation type="submission" date="2020-06" db="EMBL/GenBank/DDBJ databases">
        <title>Unique genomic features of the anaerobic methanotrophic archaea.</title>
        <authorList>
            <person name="Chadwick G.L."/>
            <person name="Skennerton C.T."/>
            <person name="Laso-Perez R."/>
            <person name="Leu A.O."/>
            <person name="Speth D.R."/>
            <person name="Yu H."/>
            <person name="Morgan-Lang C."/>
            <person name="Hatzenpichler R."/>
            <person name="Goudeau D."/>
            <person name="Malmstrom R."/>
            <person name="Brazelton W.J."/>
            <person name="Woyke T."/>
            <person name="Hallam S.J."/>
            <person name="Tyson G.W."/>
            <person name="Wegener G."/>
            <person name="Boetius A."/>
            <person name="Orphan V."/>
        </authorList>
    </citation>
    <scope>NUCLEOTIDE SEQUENCE</scope>
</reference>
<dbReference type="InterPro" id="IPR036390">
    <property type="entry name" value="WH_DNA-bd_sf"/>
</dbReference>
<dbReference type="EMBL" id="MT631521">
    <property type="protein sequence ID" value="QNO52793.1"/>
    <property type="molecule type" value="Genomic_DNA"/>
</dbReference>
<organism evidence="1">
    <name type="scientific">Candidatus Methanophagaceae archaeon ANME-1 ERB6</name>
    <dbReference type="NCBI Taxonomy" id="2759912"/>
    <lineage>
        <taxon>Archaea</taxon>
        <taxon>Methanobacteriati</taxon>
        <taxon>Methanobacteriota</taxon>
        <taxon>Stenosarchaea group</taxon>
        <taxon>Methanomicrobia</taxon>
        <taxon>Candidatus Methanophagales</taxon>
        <taxon>Candidatus Methanophagaceae</taxon>
    </lineage>
</organism>